<keyword evidence="10" id="KW-0472">Membrane</keyword>
<dbReference type="InterPro" id="IPR001128">
    <property type="entry name" value="Cyt_P450"/>
</dbReference>
<dbReference type="EMBL" id="CM007903">
    <property type="protein sequence ID" value="OTF97699.1"/>
    <property type="molecule type" value="Genomic_DNA"/>
</dbReference>
<feature type="transmembrane region" description="Helical" evidence="10">
    <location>
        <begin position="26"/>
        <end position="45"/>
    </location>
</feature>
<keyword evidence="4 8" id="KW-0479">Metal-binding</keyword>
<evidence type="ECO:0000256" key="4">
    <source>
        <dbReference type="ARBA" id="ARBA00022723"/>
    </source>
</evidence>
<dbReference type="Gene3D" id="1.10.630.10">
    <property type="entry name" value="Cytochrome P450"/>
    <property type="match status" value="1"/>
</dbReference>
<reference evidence="12" key="1">
    <citation type="journal article" date="2017" name="Nature">
        <title>The sunflower genome provides insights into oil metabolism, flowering and Asterid evolution.</title>
        <authorList>
            <person name="Badouin H."/>
            <person name="Gouzy J."/>
            <person name="Grassa C.J."/>
            <person name="Murat F."/>
            <person name="Staton S.E."/>
            <person name="Cottret L."/>
            <person name="Lelandais-Briere C."/>
            <person name="Owens G.L."/>
            <person name="Carrere S."/>
            <person name="Mayjonade B."/>
            <person name="Legrand L."/>
            <person name="Gill N."/>
            <person name="Kane N.C."/>
            <person name="Bowers J.E."/>
            <person name="Hubner S."/>
            <person name="Bellec A."/>
            <person name="Berard A."/>
            <person name="Berges H."/>
            <person name="Blanchet N."/>
            <person name="Boniface M.C."/>
            <person name="Brunel D."/>
            <person name="Catrice O."/>
            <person name="Chaidir N."/>
            <person name="Claudel C."/>
            <person name="Donnadieu C."/>
            <person name="Faraut T."/>
            <person name="Fievet G."/>
            <person name="Helmstetter N."/>
            <person name="King M."/>
            <person name="Knapp S.J."/>
            <person name="Lai Z."/>
            <person name="Le Paslier M.C."/>
            <person name="Lippi Y."/>
            <person name="Lorenzon L."/>
            <person name="Mandel J.R."/>
            <person name="Marage G."/>
            <person name="Marchand G."/>
            <person name="Marquand E."/>
            <person name="Bret-Mestries E."/>
            <person name="Morien E."/>
            <person name="Nambeesan S."/>
            <person name="Nguyen T."/>
            <person name="Pegot-Espagnet P."/>
            <person name="Pouilly N."/>
            <person name="Raftis F."/>
            <person name="Sallet E."/>
            <person name="Schiex T."/>
            <person name="Thomas J."/>
            <person name="Vandecasteele C."/>
            <person name="Vares D."/>
            <person name="Vear F."/>
            <person name="Vautrin S."/>
            <person name="Crespi M."/>
            <person name="Mangin B."/>
            <person name="Burke J.M."/>
            <person name="Salse J."/>
            <person name="Munos S."/>
            <person name="Vincourt P."/>
            <person name="Rieseberg L.H."/>
            <person name="Langlade N.B."/>
        </authorList>
    </citation>
    <scope>NUCLEOTIDE SEQUENCE [LARGE SCALE GENOMIC DNA]</scope>
    <source>
        <strain evidence="12">cv. SF193</strain>
    </source>
</reference>
<sequence length="515" mass="58703">MQYATHITPYACKVLFRFSKSINMSFTLQVFIFSSLPFIIALFLLKSYLSSSNSHKNLPPSPRKLPLIGNLHQLGSSPHRAFHAMAQTYGPLMLIRLGSIPVLVVSTVDAAREVMKTHDLVFSNRPNLSIPSRLFYDSKDMAFAPYGEYWRQIKSIAVIHLLSNKRVQSYRHVREEEMSLMMEKIQKSDESVVNISELLISLTNNVICRVALGRRYDGRKFNNLLKSALELLGCFSVGAYIPSLRWVDQLSGLERRVDKVAKEFDEFLEGVLEEHVNKNRVDVKCEDLVDVLLEIQRDNMTGFPLEDDMIKALILDIFMAGTDTTFTSLEWTLCELLRHPQAMKELQQEALKIGQGRSMITEDQLEKMVYLKAVLKETLRLHTPIPLLVPRESTQDVELLGYDIPSGTQVIINAWAISRDPSKWEASEEFRPERFLNNPIDYKGFHFELIPFGAGRRGCPAIQFAMIINQLVLANLVYKFDLVVMEKDHVLDMSETSGLTVHKKRPILVSATPIA</sequence>
<dbReference type="STRING" id="4232.A0A251SFR6"/>
<dbReference type="PANTHER" id="PTHR47955">
    <property type="entry name" value="CYTOCHROME P450 FAMILY 71 PROTEIN"/>
    <property type="match status" value="1"/>
</dbReference>
<dbReference type="FunCoup" id="A0A251SFR6">
    <property type="interactions" value="901"/>
</dbReference>
<organism evidence="11 12">
    <name type="scientific">Helianthus annuus</name>
    <name type="common">Common sunflower</name>
    <dbReference type="NCBI Taxonomy" id="4232"/>
    <lineage>
        <taxon>Eukaryota</taxon>
        <taxon>Viridiplantae</taxon>
        <taxon>Streptophyta</taxon>
        <taxon>Embryophyta</taxon>
        <taxon>Tracheophyta</taxon>
        <taxon>Spermatophyta</taxon>
        <taxon>Magnoliopsida</taxon>
        <taxon>eudicotyledons</taxon>
        <taxon>Gunneridae</taxon>
        <taxon>Pentapetalae</taxon>
        <taxon>asterids</taxon>
        <taxon>campanulids</taxon>
        <taxon>Asterales</taxon>
        <taxon>Asteraceae</taxon>
        <taxon>Asteroideae</taxon>
        <taxon>Heliantheae alliance</taxon>
        <taxon>Heliantheae</taxon>
        <taxon>Helianthus</taxon>
    </lineage>
</organism>
<keyword evidence="5 9" id="KW-0560">Oxidoreductase</keyword>
<keyword evidence="7 9" id="KW-0503">Monooxygenase</keyword>
<name>A0A251SFR6_HELAN</name>
<evidence type="ECO:0000256" key="8">
    <source>
        <dbReference type="PIRSR" id="PIRSR602401-1"/>
    </source>
</evidence>
<dbReference type="SUPFAM" id="SSF48264">
    <property type="entry name" value="Cytochrome P450"/>
    <property type="match status" value="1"/>
</dbReference>
<dbReference type="InterPro" id="IPR036396">
    <property type="entry name" value="Cyt_P450_sf"/>
</dbReference>
<dbReference type="PANTHER" id="PTHR47955:SF15">
    <property type="entry name" value="CYTOCHROME P450 71A2-LIKE"/>
    <property type="match status" value="1"/>
</dbReference>
<evidence type="ECO:0000256" key="9">
    <source>
        <dbReference type="RuleBase" id="RU000461"/>
    </source>
</evidence>
<dbReference type="GO" id="GO:0016712">
    <property type="term" value="F:oxidoreductase activity, acting on paired donors, with incorporation or reduction of molecular oxygen, reduced flavin or flavoprotein as one donor, and incorporation of one atom of oxygen"/>
    <property type="evidence" value="ECO:0007669"/>
    <property type="project" value="UniProtKB-ARBA"/>
</dbReference>
<accession>A0A251SFR6</accession>
<evidence type="ECO:0000256" key="3">
    <source>
        <dbReference type="ARBA" id="ARBA00022617"/>
    </source>
</evidence>
<evidence type="ECO:0000256" key="7">
    <source>
        <dbReference type="ARBA" id="ARBA00023033"/>
    </source>
</evidence>
<dbReference type="PRINTS" id="PR00385">
    <property type="entry name" value="P450"/>
</dbReference>
<dbReference type="InterPro" id="IPR002401">
    <property type="entry name" value="Cyt_P450_E_grp-I"/>
</dbReference>
<dbReference type="PRINTS" id="PR00463">
    <property type="entry name" value="EP450I"/>
</dbReference>
<feature type="binding site" description="axial binding residue" evidence="8">
    <location>
        <position position="459"/>
    </location>
    <ligand>
        <name>heme</name>
        <dbReference type="ChEBI" id="CHEBI:30413"/>
    </ligand>
    <ligandPart>
        <name>Fe</name>
        <dbReference type="ChEBI" id="CHEBI:18248"/>
    </ligandPart>
</feature>
<dbReference type="GO" id="GO:0016491">
    <property type="term" value="F:oxidoreductase activity"/>
    <property type="evidence" value="ECO:0000318"/>
    <property type="project" value="GO_Central"/>
</dbReference>
<keyword evidence="10" id="KW-0812">Transmembrane</keyword>
<dbReference type="InParanoid" id="A0A251SFR6"/>
<evidence type="ECO:0000313" key="12">
    <source>
        <dbReference type="Proteomes" id="UP000215914"/>
    </source>
</evidence>
<keyword evidence="12" id="KW-1185">Reference proteome</keyword>
<comment type="pathway">
    <text evidence="1">Secondary metabolite biosynthesis; terpenoid biosynthesis.</text>
</comment>
<evidence type="ECO:0000256" key="10">
    <source>
        <dbReference type="SAM" id="Phobius"/>
    </source>
</evidence>
<evidence type="ECO:0000256" key="6">
    <source>
        <dbReference type="ARBA" id="ARBA00023004"/>
    </source>
</evidence>
<keyword evidence="3 8" id="KW-0349">Heme</keyword>
<evidence type="ECO:0000256" key="2">
    <source>
        <dbReference type="ARBA" id="ARBA00010617"/>
    </source>
</evidence>
<dbReference type="AlphaFoldDB" id="A0A251SFR6"/>
<keyword evidence="6 8" id="KW-0408">Iron</keyword>
<comment type="similarity">
    <text evidence="2 9">Belongs to the cytochrome P450 family.</text>
</comment>
<comment type="cofactor">
    <cofactor evidence="8">
        <name>heme</name>
        <dbReference type="ChEBI" id="CHEBI:30413"/>
    </cofactor>
</comment>
<dbReference type="GO" id="GO:0020037">
    <property type="term" value="F:heme binding"/>
    <property type="evidence" value="ECO:0007669"/>
    <property type="project" value="InterPro"/>
</dbReference>
<gene>
    <name evidence="11" type="ORF">HannXRQ_Chr14g0437471</name>
</gene>
<evidence type="ECO:0000256" key="5">
    <source>
        <dbReference type="ARBA" id="ARBA00023002"/>
    </source>
</evidence>
<dbReference type="GO" id="GO:0051762">
    <property type="term" value="P:sesquiterpene biosynthetic process"/>
    <property type="evidence" value="ECO:0007669"/>
    <property type="project" value="UniProtKB-ARBA"/>
</dbReference>
<dbReference type="FunFam" id="1.10.630.10:FF:000011">
    <property type="entry name" value="Cytochrome P450 83B1"/>
    <property type="match status" value="1"/>
</dbReference>
<proteinExistence type="inferred from homology"/>
<dbReference type="OMA" id="GRHTHRS"/>
<evidence type="ECO:0000256" key="1">
    <source>
        <dbReference type="ARBA" id="ARBA00004721"/>
    </source>
</evidence>
<keyword evidence="10" id="KW-1133">Transmembrane helix</keyword>
<dbReference type="CDD" id="cd11072">
    <property type="entry name" value="CYP71-like"/>
    <property type="match status" value="1"/>
</dbReference>
<evidence type="ECO:0000313" key="11">
    <source>
        <dbReference type="EMBL" id="OTF97699.1"/>
    </source>
</evidence>
<dbReference type="Proteomes" id="UP000215914">
    <property type="component" value="Chromosome 14"/>
</dbReference>
<dbReference type="InterPro" id="IPR017972">
    <property type="entry name" value="Cyt_P450_CS"/>
</dbReference>
<dbReference type="Pfam" id="PF00067">
    <property type="entry name" value="p450"/>
    <property type="match status" value="1"/>
</dbReference>
<protein>
    <submittedName>
        <fullName evidence="11">Putative cytochrome P450</fullName>
    </submittedName>
</protein>
<dbReference type="GO" id="GO:0005506">
    <property type="term" value="F:iron ion binding"/>
    <property type="evidence" value="ECO:0007669"/>
    <property type="project" value="InterPro"/>
</dbReference>
<dbReference type="PROSITE" id="PS00086">
    <property type="entry name" value="CYTOCHROME_P450"/>
    <property type="match status" value="1"/>
</dbReference>